<accession>A0ABQ5S505</accession>
<gene>
    <name evidence="1" type="ORF">VaNZ11_007826</name>
</gene>
<evidence type="ECO:0000313" key="1">
    <source>
        <dbReference type="EMBL" id="GLI64534.1"/>
    </source>
</evidence>
<proteinExistence type="predicted"/>
<feature type="non-terminal residue" evidence="1">
    <location>
        <position position="129"/>
    </location>
</feature>
<name>A0ABQ5S505_9CHLO</name>
<organism evidence="1 2">
    <name type="scientific">Volvox africanus</name>
    <dbReference type="NCBI Taxonomy" id="51714"/>
    <lineage>
        <taxon>Eukaryota</taxon>
        <taxon>Viridiplantae</taxon>
        <taxon>Chlorophyta</taxon>
        <taxon>core chlorophytes</taxon>
        <taxon>Chlorophyceae</taxon>
        <taxon>CS clade</taxon>
        <taxon>Chlamydomonadales</taxon>
        <taxon>Volvocaceae</taxon>
        <taxon>Volvox</taxon>
    </lineage>
</organism>
<protein>
    <submittedName>
        <fullName evidence="1">Uncharacterized protein</fullName>
    </submittedName>
</protein>
<sequence length="129" mass="13809">MHHHNSIIRGHILAQTHKAVLAPIRPHGTVPCQVRTKMVSLAATQVMGGPETRPAVQLSVSPGDVLANPDAVVQVGVGQPTYTVRVLYRSRGGPLEGASCVWAHIGHSGWRDTQDVMLSNIDTDGISHE</sequence>
<dbReference type="EMBL" id="BSDZ01000020">
    <property type="protein sequence ID" value="GLI64534.1"/>
    <property type="molecule type" value="Genomic_DNA"/>
</dbReference>
<keyword evidence="2" id="KW-1185">Reference proteome</keyword>
<reference evidence="1 2" key="1">
    <citation type="journal article" date="2023" name="IScience">
        <title>Expanded male sex-determining region conserved during the evolution of homothallism in the green alga Volvox.</title>
        <authorList>
            <person name="Yamamoto K."/>
            <person name="Matsuzaki R."/>
            <person name="Mahakham W."/>
            <person name="Heman W."/>
            <person name="Sekimoto H."/>
            <person name="Kawachi M."/>
            <person name="Minakuchi Y."/>
            <person name="Toyoda A."/>
            <person name="Nozaki H."/>
        </authorList>
    </citation>
    <scope>NUCLEOTIDE SEQUENCE [LARGE SCALE GENOMIC DNA]</scope>
    <source>
        <strain evidence="1 2">NIES-4468</strain>
    </source>
</reference>
<dbReference type="Proteomes" id="UP001165090">
    <property type="component" value="Unassembled WGS sequence"/>
</dbReference>
<evidence type="ECO:0000313" key="2">
    <source>
        <dbReference type="Proteomes" id="UP001165090"/>
    </source>
</evidence>
<comment type="caution">
    <text evidence="1">The sequence shown here is derived from an EMBL/GenBank/DDBJ whole genome shotgun (WGS) entry which is preliminary data.</text>
</comment>